<sequence length="110" mass="12711">GYINKILKETSMVDSNDAKIPMDPGTKLVKAEDGNSVDTTYYRSLIGSLRNPVFHRRSKHIDIRYHFIRECVENGHINVEHVSGELQRADILTKALLRLKFVTMRQMLRV</sequence>
<proteinExistence type="predicted"/>
<dbReference type="EMBL" id="BKCJ011298867">
    <property type="protein sequence ID" value="GFD17248.1"/>
    <property type="molecule type" value="Genomic_DNA"/>
</dbReference>
<evidence type="ECO:0000313" key="1">
    <source>
        <dbReference type="EMBL" id="GFD17248.1"/>
    </source>
</evidence>
<protein>
    <submittedName>
        <fullName evidence="1">Zinc finger, CCHC-type</fullName>
    </submittedName>
</protein>
<dbReference type="CDD" id="cd09272">
    <property type="entry name" value="RNase_HI_RT_Ty1"/>
    <property type="match status" value="1"/>
</dbReference>
<accession>A0A699U7P1</accession>
<organism evidence="1">
    <name type="scientific">Tanacetum cinerariifolium</name>
    <name type="common">Dalmatian daisy</name>
    <name type="synonym">Chrysanthemum cinerariifolium</name>
    <dbReference type="NCBI Taxonomy" id="118510"/>
    <lineage>
        <taxon>Eukaryota</taxon>
        <taxon>Viridiplantae</taxon>
        <taxon>Streptophyta</taxon>
        <taxon>Embryophyta</taxon>
        <taxon>Tracheophyta</taxon>
        <taxon>Spermatophyta</taxon>
        <taxon>Magnoliopsida</taxon>
        <taxon>eudicotyledons</taxon>
        <taxon>Gunneridae</taxon>
        <taxon>Pentapetalae</taxon>
        <taxon>asterids</taxon>
        <taxon>campanulids</taxon>
        <taxon>Asterales</taxon>
        <taxon>Asteraceae</taxon>
        <taxon>Asteroideae</taxon>
        <taxon>Anthemideae</taxon>
        <taxon>Anthemidinae</taxon>
        <taxon>Tanacetum</taxon>
    </lineage>
</organism>
<name>A0A699U7P1_TANCI</name>
<comment type="caution">
    <text evidence="1">The sequence shown here is derived from an EMBL/GenBank/DDBJ whole genome shotgun (WGS) entry which is preliminary data.</text>
</comment>
<dbReference type="AlphaFoldDB" id="A0A699U7P1"/>
<gene>
    <name evidence="1" type="ORF">Tci_889217</name>
</gene>
<feature type="non-terminal residue" evidence="1">
    <location>
        <position position="1"/>
    </location>
</feature>
<reference evidence="1" key="1">
    <citation type="journal article" date="2019" name="Sci. Rep.">
        <title>Draft genome of Tanacetum cinerariifolium, the natural source of mosquito coil.</title>
        <authorList>
            <person name="Yamashiro T."/>
            <person name="Shiraishi A."/>
            <person name="Satake H."/>
            <person name="Nakayama K."/>
        </authorList>
    </citation>
    <scope>NUCLEOTIDE SEQUENCE</scope>
</reference>